<keyword evidence="2" id="KW-1133">Transmembrane helix</keyword>
<feature type="region of interest" description="Disordered" evidence="1">
    <location>
        <begin position="225"/>
        <end position="249"/>
    </location>
</feature>
<dbReference type="EMBL" id="OUUW01000013">
    <property type="protein sequence ID" value="SPP87986.1"/>
    <property type="molecule type" value="Genomic_DNA"/>
</dbReference>
<evidence type="ECO:0000256" key="2">
    <source>
        <dbReference type="SAM" id="Phobius"/>
    </source>
</evidence>
<keyword evidence="4" id="KW-1185">Reference proteome</keyword>
<evidence type="ECO:0000313" key="4">
    <source>
        <dbReference type="Proteomes" id="UP000268350"/>
    </source>
</evidence>
<evidence type="ECO:0000313" key="3">
    <source>
        <dbReference type="EMBL" id="SPP87986.1"/>
    </source>
</evidence>
<gene>
    <name evidence="3" type="ORF">DGUA_6G015798</name>
</gene>
<dbReference type="OrthoDB" id="7872698at2759"/>
<dbReference type="AlphaFoldDB" id="A0A3B0KQ73"/>
<organism evidence="3 4">
    <name type="scientific">Drosophila guanche</name>
    <name type="common">Fruit fly</name>
    <dbReference type="NCBI Taxonomy" id="7266"/>
    <lineage>
        <taxon>Eukaryota</taxon>
        <taxon>Metazoa</taxon>
        <taxon>Ecdysozoa</taxon>
        <taxon>Arthropoda</taxon>
        <taxon>Hexapoda</taxon>
        <taxon>Insecta</taxon>
        <taxon>Pterygota</taxon>
        <taxon>Neoptera</taxon>
        <taxon>Endopterygota</taxon>
        <taxon>Diptera</taxon>
        <taxon>Brachycera</taxon>
        <taxon>Muscomorpha</taxon>
        <taxon>Ephydroidea</taxon>
        <taxon>Drosophilidae</taxon>
        <taxon>Drosophila</taxon>
        <taxon>Sophophora</taxon>
    </lineage>
</organism>
<accession>A0A3B0KQ73</accession>
<name>A0A3B0KQ73_DROGU</name>
<keyword evidence="2" id="KW-0472">Membrane</keyword>
<protein>
    <submittedName>
        <fullName evidence="3">Uncharacterized protein</fullName>
    </submittedName>
</protein>
<evidence type="ECO:0000256" key="1">
    <source>
        <dbReference type="SAM" id="MobiDB-lite"/>
    </source>
</evidence>
<reference evidence="4" key="1">
    <citation type="submission" date="2018-01" db="EMBL/GenBank/DDBJ databases">
        <authorList>
            <person name="Alioto T."/>
            <person name="Alioto T."/>
        </authorList>
    </citation>
    <scope>NUCLEOTIDE SEQUENCE [LARGE SCALE GENOMIC DNA]</scope>
</reference>
<dbReference type="Proteomes" id="UP000268350">
    <property type="component" value="Unassembled WGS sequence"/>
</dbReference>
<feature type="transmembrane region" description="Helical" evidence="2">
    <location>
        <begin position="125"/>
        <end position="146"/>
    </location>
</feature>
<keyword evidence="2" id="KW-0812">Transmembrane</keyword>
<sequence length="249" mass="26848">MDFHNARQKIGQTKTIVLDICIFSYRLMAADCCVLSNCINTEIDAVLAIEPSLMNMKCQIFALMLTRLGRTSELPKEVIPKLLCKLRKIGASASYCIELDYKRSSLEGTDYHSPSQAIKMMKTTAIFGCVLIAALCIANLPFGAAVTCAVDPTDPACIDCTVDLTNIQCVLATTTVAPEVTTVPGGVTTVAPGAGVTTAAPGTSDTTTASTGTKKKTIRKYKRKVKGGKTTIKRSRKTRRTRNNSTKFH</sequence>
<proteinExistence type="predicted"/>